<dbReference type="InterPro" id="IPR005322">
    <property type="entry name" value="Peptidase_C69"/>
</dbReference>
<keyword evidence="3" id="KW-0472">Membrane</keyword>
<dbReference type="InParanoid" id="K3W6W8"/>
<organism evidence="5 6">
    <name type="scientific">Globisporangium ultimum (strain ATCC 200006 / CBS 805.95 / DAOM BR144)</name>
    <name type="common">Pythium ultimum</name>
    <dbReference type="NCBI Taxonomy" id="431595"/>
    <lineage>
        <taxon>Eukaryota</taxon>
        <taxon>Sar</taxon>
        <taxon>Stramenopiles</taxon>
        <taxon>Oomycota</taxon>
        <taxon>Peronosporomycetes</taxon>
        <taxon>Pythiales</taxon>
        <taxon>Pythiaceae</taxon>
        <taxon>Globisporangium</taxon>
    </lineage>
</organism>
<reference evidence="6" key="1">
    <citation type="journal article" date="2010" name="Genome Biol.">
        <title>Genome sequence of the necrotrophic plant pathogen Pythium ultimum reveals original pathogenicity mechanisms and effector repertoire.</title>
        <authorList>
            <person name="Levesque C.A."/>
            <person name="Brouwer H."/>
            <person name="Cano L."/>
            <person name="Hamilton J.P."/>
            <person name="Holt C."/>
            <person name="Huitema E."/>
            <person name="Raffaele S."/>
            <person name="Robideau G.P."/>
            <person name="Thines M."/>
            <person name="Win J."/>
            <person name="Zerillo M.M."/>
            <person name="Beakes G.W."/>
            <person name="Boore J.L."/>
            <person name="Busam D."/>
            <person name="Dumas B."/>
            <person name="Ferriera S."/>
            <person name="Fuerstenberg S.I."/>
            <person name="Gachon C.M."/>
            <person name="Gaulin E."/>
            <person name="Govers F."/>
            <person name="Grenville-Briggs L."/>
            <person name="Horner N."/>
            <person name="Hostetler J."/>
            <person name="Jiang R.H."/>
            <person name="Johnson J."/>
            <person name="Krajaejun T."/>
            <person name="Lin H."/>
            <person name="Meijer H.J."/>
            <person name="Moore B."/>
            <person name="Morris P."/>
            <person name="Phuntmart V."/>
            <person name="Puiu D."/>
            <person name="Shetty J."/>
            <person name="Stajich J.E."/>
            <person name="Tripathy S."/>
            <person name="Wawra S."/>
            <person name="van West P."/>
            <person name="Whitty B.R."/>
            <person name="Coutinho P.M."/>
            <person name="Henrissat B."/>
            <person name="Martin F."/>
            <person name="Thomas P.D."/>
            <person name="Tyler B.M."/>
            <person name="De Vries R.P."/>
            <person name="Kamoun S."/>
            <person name="Yandell M."/>
            <person name="Tisserat N."/>
            <person name="Buell C.R."/>
        </authorList>
    </citation>
    <scope>NUCLEOTIDE SEQUENCE</scope>
    <source>
        <strain evidence="6">DAOM:BR144</strain>
    </source>
</reference>
<keyword evidence="3" id="KW-0812">Transmembrane</keyword>
<evidence type="ECO:0000313" key="6">
    <source>
        <dbReference type="Proteomes" id="UP000019132"/>
    </source>
</evidence>
<evidence type="ECO:0008006" key="7">
    <source>
        <dbReference type="Google" id="ProtNLM"/>
    </source>
</evidence>
<dbReference type="EnsemblProtists" id="PYU1_T000709">
    <property type="protein sequence ID" value="PYU1_T000709"/>
    <property type="gene ID" value="PYU1_G000709"/>
</dbReference>
<evidence type="ECO:0000313" key="5">
    <source>
        <dbReference type="EnsemblProtists" id="PYU1_T000709"/>
    </source>
</evidence>
<keyword evidence="4" id="KW-0732">Signal</keyword>
<dbReference type="GO" id="GO:0006508">
    <property type="term" value="P:proteolysis"/>
    <property type="evidence" value="ECO:0007669"/>
    <property type="project" value="InterPro"/>
</dbReference>
<reference evidence="5" key="3">
    <citation type="submission" date="2015-02" db="UniProtKB">
        <authorList>
            <consortium name="EnsemblProtists"/>
        </authorList>
    </citation>
    <scope>IDENTIFICATION</scope>
    <source>
        <strain evidence="5">DAOM BR144</strain>
    </source>
</reference>
<dbReference type="eggNOG" id="ENOG502QR8T">
    <property type="taxonomic scope" value="Eukaryota"/>
</dbReference>
<dbReference type="AlphaFoldDB" id="K3W6W8"/>
<dbReference type="Pfam" id="PF03577">
    <property type="entry name" value="Peptidase_C69"/>
    <property type="match status" value="1"/>
</dbReference>
<sequence>MKLFCAAVATAILWLGGVHETDACTMVAVGKRATTDGSTLMAHTDDAGGGAADLRLVRVPAQDHANGSTRAVYSFFGGYPRLVADERGPHYAPKDKSDALTEPLGFIPQVPHTYAYFDLDYGMMNEVQLSIAESTCGARTVGWAKDVSYGYNLFGIAELSKIALERCDSARCAVQTMGDLAVEYGFFSEDSGDPAAPGYVDSAEALGIADKYGEAWIFHVLTGKNNASAVWAAQRVPDDHVSAVANAFVIREMDLNDTDNFMASPNVHAFAQEMGWWRPEDGVFDFTAAYGFRDFDPTRPLYTGRRVWRIFDRVAPSLKLDSRLGLVSQYPTYPFSVKPDTQLSANDVMELYRDYYQDTEYDMSKGMAAGPFGNPLRWDGDNKGVAGGWERPISSFRTMFSFVLQTRSFLPDGVGGVAWFGQSSPHSTVYVPFSCRQSSVPSAYMESVGKQSAFHPKSAWWAFNFVKNWSQLRFDAIQRDIAKKIAELQHAAFEARAVMEKQVQEGFGNSTNATANAAIDAYLEKHANEFAVRVVDQWWQFAWELVGKFADGYVTTGERPEDMATPGYPTWWLAATEYAKWPGDSFTPKGDIKKDVASVGAPQPPTAPSTASTTDEPSSTPAVVAVATSSKDDGKPSDSFSWSLAVVQVGGGVVIGIIVTVVAMWIVEKRRRSGYEALL</sequence>
<accession>K3W6W8</accession>
<protein>
    <recommendedName>
        <fullName evidence="7">Peptidase</fullName>
    </recommendedName>
</protein>
<feature type="chain" id="PRO_5003867429" description="Peptidase" evidence="4">
    <location>
        <begin position="24"/>
        <end position="679"/>
    </location>
</feature>
<feature type="region of interest" description="Disordered" evidence="2">
    <location>
        <begin position="592"/>
        <end position="621"/>
    </location>
</feature>
<dbReference type="OMA" id="KDHIYNT"/>
<evidence type="ECO:0000256" key="3">
    <source>
        <dbReference type="SAM" id="Phobius"/>
    </source>
</evidence>
<dbReference type="Proteomes" id="UP000019132">
    <property type="component" value="Unassembled WGS sequence"/>
</dbReference>
<reference evidence="6" key="2">
    <citation type="submission" date="2010-04" db="EMBL/GenBank/DDBJ databases">
        <authorList>
            <person name="Buell R."/>
            <person name="Hamilton J."/>
            <person name="Hostetler J."/>
        </authorList>
    </citation>
    <scope>NUCLEOTIDE SEQUENCE [LARGE SCALE GENOMIC DNA]</scope>
    <source>
        <strain evidence="6">DAOM:BR144</strain>
    </source>
</reference>
<name>K3W6W8_GLOUD</name>
<feature type="signal peptide" evidence="4">
    <location>
        <begin position="1"/>
        <end position="23"/>
    </location>
</feature>
<comment type="similarity">
    <text evidence="1">Belongs to the peptidase C69 family. Secernin subfamily.</text>
</comment>
<dbReference type="GO" id="GO:0016805">
    <property type="term" value="F:dipeptidase activity"/>
    <property type="evidence" value="ECO:0007669"/>
    <property type="project" value="InterPro"/>
</dbReference>
<dbReference type="HOGENOM" id="CLU_014823_3_0_1"/>
<dbReference type="STRING" id="431595.K3W6W8"/>
<dbReference type="VEuPathDB" id="FungiDB:PYU1_G000709"/>
<dbReference type="GO" id="GO:0070004">
    <property type="term" value="F:cysteine-type exopeptidase activity"/>
    <property type="evidence" value="ECO:0007669"/>
    <property type="project" value="InterPro"/>
</dbReference>
<dbReference type="PANTHER" id="PTHR12994">
    <property type="entry name" value="SECERNIN"/>
    <property type="match status" value="1"/>
</dbReference>
<proteinExistence type="inferred from homology"/>
<dbReference type="PANTHER" id="PTHR12994:SF17">
    <property type="entry name" value="LD30995P"/>
    <property type="match status" value="1"/>
</dbReference>
<dbReference type="EMBL" id="GL376620">
    <property type="status" value="NOT_ANNOTATED_CDS"/>
    <property type="molecule type" value="Genomic_DNA"/>
</dbReference>
<feature type="compositionally biased region" description="Low complexity" evidence="2">
    <location>
        <begin position="608"/>
        <end position="621"/>
    </location>
</feature>
<keyword evidence="6" id="KW-1185">Reference proteome</keyword>
<evidence type="ECO:0000256" key="4">
    <source>
        <dbReference type="SAM" id="SignalP"/>
    </source>
</evidence>
<evidence type="ECO:0000256" key="1">
    <source>
        <dbReference type="ARBA" id="ARBA00005705"/>
    </source>
</evidence>
<evidence type="ECO:0000256" key="2">
    <source>
        <dbReference type="SAM" id="MobiDB-lite"/>
    </source>
</evidence>
<feature type="transmembrane region" description="Helical" evidence="3">
    <location>
        <begin position="640"/>
        <end position="667"/>
    </location>
</feature>
<keyword evidence="3" id="KW-1133">Transmembrane helix</keyword>